<proteinExistence type="inferred from homology"/>
<evidence type="ECO:0000256" key="4">
    <source>
        <dbReference type="ARBA" id="ARBA00038388"/>
    </source>
</evidence>
<dbReference type="InterPro" id="IPR027417">
    <property type="entry name" value="P-loop_NTPase"/>
</dbReference>
<evidence type="ECO:0000256" key="1">
    <source>
        <dbReference type="ARBA" id="ARBA00022448"/>
    </source>
</evidence>
<evidence type="ECO:0000313" key="6">
    <source>
        <dbReference type="EMBL" id="MBB5348495.1"/>
    </source>
</evidence>
<dbReference type="InterPro" id="IPR003439">
    <property type="entry name" value="ABC_transporter-like_ATP-bd"/>
</dbReference>
<accession>A0A840US74</accession>
<dbReference type="GO" id="GO:0098796">
    <property type="term" value="C:membrane protein complex"/>
    <property type="evidence" value="ECO:0007669"/>
    <property type="project" value="UniProtKB-ARBA"/>
</dbReference>
<dbReference type="CDD" id="cd03255">
    <property type="entry name" value="ABC_MJ0796_LolCDE_FtsE"/>
    <property type="match status" value="1"/>
</dbReference>
<keyword evidence="6" id="KW-0378">Hydrolase</keyword>
<comment type="caution">
    <text evidence="6">The sequence shown here is derived from an EMBL/GenBank/DDBJ whole genome shotgun (WGS) entry which is preliminary data.</text>
</comment>
<dbReference type="SMART" id="SM00382">
    <property type="entry name" value="AAA"/>
    <property type="match status" value="1"/>
</dbReference>
<keyword evidence="2" id="KW-0547">Nucleotide-binding</keyword>
<dbReference type="InterPro" id="IPR015854">
    <property type="entry name" value="ABC_transpr_LolD-like"/>
</dbReference>
<dbReference type="FunFam" id="3.40.50.300:FF:000032">
    <property type="entry name" value="Export ABC transporter ATP-binding protein"/>
    <property type="match status" value="1"/>
</dbReference>
<dbReference type="GO" id="GO:0005886">
    <property type="term" value="C:plasma membrane"/>
    <property type="evidence" value="ECO:0007669"/>
    <property type="project" value="TreeGrafter"/>
</dbReference>
<keyword evidence="1" id="KW-0813">Transport</keyword>
<dbReference type="AlphaFoldDB" id="A0A840US74"/>
<dbReference type="SUPFAM" id="SSF52540">
    <property type="entry name" value="P-loop containing nucleoside triphosphate hydrolases"/>
    <property type="match status" value="1"/>
</dbReference>
<dbReference type="GO" id="GO:0016887">
    <property type="term" value="F:ATP hydrolysis activity"/>
    <property type="evidence" value="ECO:0007669"/>
    <property type="project" value="InterPro"/>
</dbReference>
<dbReference type="GO" id="GO:0005524">
    <property type="term" value="F:ATP binding"/>
    <property type="evidence" value="ECO:0007669"/>
    <property type="project" value="UniProtKB-KW"/>
</dbReference>
<dbReference type="PANTHER" id="PTHR24220">
    <property type="entry name" value="IMPORT ATP-BINDING PROTEIN"/>
    <property type="match status" value="1"/>
</dbReference>
<evidence type="ECO:0000256" key="3">
    <source>
        <dbReference type="ARBA" id="ARBA00022840"/>
    </source>
</evidence>
<keyword evidence="6" id="KW-0449">Lipoprotein</keyword>
<reference evidence="6 7" key="1">
    <citation type="submission" date="2020-08" db="EMBL/GenBank/DDBJ databases">
        <title>Genomic Encyclopedia of Type Strains, Phase IV (KMG-IV): sequencing the most valuable type-strain genomes for metagenomic binning, comparative biology and taxonomic classification.</title>
        <authorList>
            <person name="Goeker M."/>
        </authorList>
    </citation>
    <scope>NUCLEOTIDE SEQUENCE [LARGE SCALE GENOMIC DNA]</scope>
    <source>
        <strain evidence="6 7">DSM 28570</strain>
    </source>
</reference>
<dbReference type="GO" id="GO:0022857">
    <property type="term" value="F:transmembrane transporter activity"/>
    <property type="evidence" value="ECO:0007669"/>
    <property type="project" value="TreeGrafter"/>
</dbReference>
<dbReference type="PROSITE" id="PS50893">
    <property type="entry name" value="ABC_TRANSPORTER_2"/>
    <property type="match status" value="1"/>
</dbReference>
<dbReference type="RefSeq" id="WP_183351289.1">
    <property type="nucleotide sequence ID" value="NZ_JACHEO010000012.1"/>
</dbReference>
<comment type="similarity">
    <text evidence="4">Belongs to the ABC transporter superfamily. Macrolide exporter (TC 3.A.1.122) family.</text>
</comment>
<gene>
    <name evidence="6" type="ORF">HNQ81_002231</name>
</gene>
<feature type="domain" description="ABC transporter" evidence="5">
    <location>
        <begin position="5"/>
        <end position="230"/>
    </location>
</feature>
<dbReference type="InterPro" id="IPR003593">
    <property type="entry name" value="AAA+_ATPase"/>
</dbReference>
<dbReference type="PANTHER" id="PTHR24220:SF689">
    <property type="entry name" value="LIPOPROTEIN-RELEASING SYSTEM ATP-BINDING PROTEIN LOLD"/>
    <property type="match status" value="1"/>
</dbReference>
<evidence type="ECO:0000259" key="5">
    <source>
        <dbReference type="PROSITE" id="PS50893"/>
    </source>
</evidence>
<keyword evidence="7" id="KW-1185">Reference proteome</keyword>
<dbReference type="EMBL" id="JACHEO010000012">
    <property type="protein sequence ID" value="MBB5348495.1"/>
    <property type="molecule type" value="Genomic_DNA"/>
</dbReference>
<evidence type="ECO:0000256" key="2">
    <source>
        <dbReference type="ARBA" id="ARBA00022741"/>
    </source>
</evidence>
<dbReference type="EC" id="3.6.3.-" evidence="6"/>
<dbReference type="Gene3D" id="3.40.50.300">
    <property type="entry name" value="P-loop containing nucleotide triphosphate hydrolases"/>
    <property type="match status" value="1"/>
</dbReference>
<keyword evidence="3 6" id="KW-0067">ATP-binding</keyword>
<organism evidence="6 7">
    <name type="scientific">Desulfoprunum benzoelyticum</name>
    <dbReference type="NCBI Taxonomy" id="1506996"/>
    <lineage>
        <taxon>Bacteria</taxon>
        <taxon>Pseudomonadati</taxon>
        <taxon>Thermodesulfobacteriota</taxon>
        <taxon>Desulfobulbia</taxon>
        <taxon>Desulfobulbales</taxon>
        <taxon>Desulfobulbaceae</taxon>
        <taxon>Desulfoprunum</taxon>
    </lineage>
</organism>
<sequence length="230" mass="25138">MTPLLEARAISKTFAVGDGELTVLHEINLKVQAGEMLAIVGASGSGKSTLLKILGTLDTPSGGELLFNGESFSRKNDRELARFRNSALGFIFQFHHLMPEFSALENVMMPALIAGRNKAGIEPAARELLARVELDHRRDHRVAELSGGEQQRTALARALIMQPALLLADEPTGNLDSRAGNLVFDLLHGMCRERSLATVMVTHNMDLARRMDHCCTLKDGVLLAGREEKD</sequence>
<protein>
    <submittedName>
        <fullName evidence="6">Lipoprotein-releasing system ATP-binding protein</fullName>
        <ecNumber evidence="6">3.6.3.-</ecNumber>
    </submittedName>
</protein>
<evidence type="ECO:0000313" key="7">
    <source>
        <dbReference type="Proteomes" id="UP000539642"/>
    </source>
</evidence>
<dbReference type="Pfam" id="PF00005">
    <property type="entry name" value="ABC_tran"/>
    <property type="match status" value="1"/>
</dbReference>
<name>A0A840US74_9BACT</name>
<dbReference type="InterPro" id="IPR017911">
    <property type="entry name" value="MacB-like_ATP-bd"/>
</dbReference>
<dbReference type="Proteomes" id="UP000539642">
    <property type="component" value="Unassembled WGS sequence"/>
</dbReference>